<accession>A0A9P6I430</accession>
<proteinExistence type="predicted"/>
<dbReference type="RefSeq" id="XP_038744062.1">
    <property type="nucleotide sequence ID" value="XM_038890454.1"/>
</dbReference>
<comment type="caution">
    <text evidence="1">The sequence shown here is derived from an EMBL/GenBank/DDBJ whole genome shotgun (WGS) entry which is preliminary data.</text>
</comment>
<evidence type="ECO:0000313" key="2">
    <source>
        <dbReference type="Proteomes" id="UP000781932"/>
    </source>
</evidence>
<evidence type="ECO:0000313" key="1">
    <source>
        <dbReference type="EMBL" id="KAF9874601.1"/>
    </source>
</evidence>
<reference evidence="1" key="2">
    <citation type="submission" date="2020-11" db="EMBL/GenBank/DDBJ databases">
        <title>Whole genome sequencing of Colletotrichum sp.</title>
        <authorList>
            <person name="Li H."/>
        </authorList>
    </citation>
    <scope>NUCLEOTIDE SEQUENCE</scope>
    <source>
        <strain evidence="1">CkLH20</strain>
    </source>
</reference>
<sequence length="135" mass="14839">MCRAEATTLQICTLCSTSAVKPCGAVEKCPAAPASEPHCGVLRVPAPGRPDPDVEHTSGLEFESLQVARGYTAINPNLHRRPKPKAYTCELCLDHYGPEEARKRAAWWRKEQRSVIKGMRVTPGLSMAGWVDVLR</sequence>
<dbReference type="EMBL" id="JAATWM020000025">
    <property type="protein sequence ID" value="KAF9874601.1"/>
    <property type="molecule type" value="Genomic_DNA"/>
</dbReference>
<protein>
    <submittedName>
        <fullName evidence="1">Uncharacterized protein</fullName>
    </submittedName>
</protein>
<keyword evidence="2" id="KW-1185">Reference proteome</keyword>
<dbReference type="Proteomes" id="UP000781932">
    <property type="component" value="Unassembled WGS sequence"/>
</dbReference>
<reference evidence="1" key="1">
    <citation type="submission" date="2020-03" db="EMBL/GenBank/DDBJ databases">
        <authorList>
            <person name="He L."/>
        </authorList>
    </citation>
    <scope>NUCLEOTIDE SEQUENCE</scope>
    <source>
        <strain evidence="1">CkLH20</strain>
    </source>
</reference>
<dbReference type="AlphaFoldDB" id="A0A9P6I430"/>
<dbReference type="GeneID" id="62163528"/>
<name>A0A9P6I430_9PEZI</name>
<organism evidence="1 2">
    <name type="scientific">Colletotrichum karsti</name>
    <dbReference type="NCBI Taxonomy" id="1095194"/>
    <lineage>
        <taxon>Eukaryota</taxon>
        <taxon>Fungi</taxon>
        <taxon>Dikarya</taxon>
        <taxon>Ascomycota</taxon>
        <taxon>Pezizomycotina</taxon>
        <taxon>Sordariomycetes</taxon>
        <taxon>Hypocreomycetidae</taxon>
        <taxon>Glomerellales</taxon>
        <taxon>Glomerellaceae</taxon>
        <taxon>Colletotrichum</taxon>
        <taxon>Colletotrichum boninense species complex</taxon>
    </lineage>
</organism>
<gene>
    <name evidence="1" type="ORF">CkaCkLH20_07738</name>
</gene>
<dbReference type="OrthoDB" id="4805564at2759"/>